<dbReference type="GO" id="GO:0016987">
    <property type="term" value="F:sigma factor activity"/>
    <property type="evidence" value="ECO:0007669"/>
    <property type="project" value="UniProtKB-KW"/>
</dbReference>
<protein>
    <submittedName>
        <fullName evidence="9">ECF RNA polymerase sigma-E factor</fullName>
    </submittedName>
</protein>
<dbReference type="Gene3D" id="1.10.10.10">
    <property type="entry name" value="Winged helix-like DNA-binding domain superfamily/Winged helix DNA-binding domain"/>
    <property type="match status" value="1"/>
</dbReference>
<evidence type="ECO:0000256" key="2">
    <source>
        <dbReference type="ARBA" id="ARBA00023015"/>
    </source>
</evidence>
<dbReference type="SUPFAM" id="SSF88659">
    <property type="entry name" value="Sigma3 and sigma4 domains of RNA polymerase sigma factors"/>
    <property type="match status" value="1"/>
</dbReference>
<dbReference type="GO" id="GO:0006352">
    <property type="term" value="P:DNA-templated transcription initiation"/>
    <property type="evidence" value="ECO:0007669"/>
    <property type="project" value="InterPro"/>
</dbReference>
<dbReference type="InterPro" id="IPR007627">
    <property type="entry name" value="RNA_pol_sigma70_r2"/>
</dbReference>
<accession>A0A1J5S018</accession>
<reference evidence="9" key="1">
    <citation type="submission" date="2016-10" db="EMBL/GenBank/DDBJ databases">
        <title>Sequence of Gallionella enrichment culture.</title>
        <authorList>
            <person name="Poehlein A."/>
            <person name="Muehling M."/>
            <person name="Daniel R."/>
        </authorList>
    </citation>
    <scope>NUCLEOTIDE SEQUENCE</scope>
</reference>
<evidence type="ECO:0000256" key="4">
    <source>
        <dbReference type="ARBA" id="ARBA00023125"/>
    </source>
</evidence>
<evidence type="ECO:0000259" key="8">
    <source>
        <dbReference type="Pfam" id="PF08281"/>
    </source>
</evidence>
<dbReference type="InterPro" id="IPR013324">
    <property type="entry name" value="RNA_pol_sigma_r3/r4-like"/>
</dbReference>
<dbReference type="InterPro" id="IPR013325">
    <property type="entry name" value="RNA_pol_sigma_r2"/>
</dbReference>
<evidence type="ECO:0000256" key="6">
    <source>
        <dbReference type="SAM" id="MobiDB-lite"/>
    </source>
</evidence>
<dbReference type="AlphaFoldDB" id="A0A1J5S018"/>
<dbReference type="SUPFAM" id="SSF88946">
    <property type="entry name" value="Sigma2 domain of RNA polymerase sigma factors"/>
    <property type="match status" value="1"/>
</dbReference>
<evidence type="ECO:0000256" key="5">
    <source>
        <dbReference type="ARBA" id="ARBA00023163"/>
    </source>
</evidence>
<evidence type="ECO:0000256" key="3">
    <source>
        <dbReference type="ARBA" id="ARBA00023082"/>
    </source>
</evidence>
<dbReference type="InterPro" id="IPR039425">
    <property type="entry name" value="RNA_pol_sigma-70-like"/>
</dbReference>
<dbReference type="EMBL" id="MLJW01000083">
    <property type="protein sequence ID" value="OIR01535.1"/>
    <property type="molecule type" value="Genomic_DNA"/>
</dbReference>
<dbReference type="Pfam" id="PF04542">
    <property type="entry name" value="Sigma70_r2"/>
    <property type="match status" value="1"/>
</dbReference>
<dbReference type="PANTHER" id="PTHR43133">
    <property type="entry name" value="RNA POLYMERASE ECF-TYPE SIGMA FACTO"/>
    <property type="match status" value="1"/>
</dbReference>
<evidence type="ECO:0000313" key="9">
    <source>
        <dbReference type="EMBL" id="OIR01535.1"/>
    </source>
</evidence>
<comment type="similarity">
    <text evidence="1">Belongs to the sigma-70 factor family. ECF subfamily.</text>
</comment>
<dbReference type="InterPro" id="IPR000838">
    <property type="entry name" value="RNA_pol_sigma70_ECF_CS"/>
</dbReference>
<feature type="domain" description="RNA polymerase sigma factor 70 region 4 type 2" evidence="8">
    <location>
        <begin position="117"/>
        <end position="169"/>
    </location>
</feature>
<proteinExistence type="inferred from homology"/>
<keyword evidence="2" id="KW-0805">Transcription regulation</keyword>
<evidence type="ECO:0000259" key="7">
    <source>
        <dbReference type="Pfam" id="PF04542"/>
    </source>
</evidence>
<keyword evidence="4" id="KW-0238">DNA-binding</keyword>
<evidence type="ECO:0000256" key="1">
    <source>
        <dbReference type="ARBA" id="ARBA00010641"/>
    </source>
</evidence>
<dbReference type="Pfam" id="PF08281">
    <property type="entry name" value="Sigma70_r4_2"/>
    <property type="match status" value="1"/>
</dbReference>
<dbReference type="InterPro" id="IPR036388">
    <property type="entry name" value="WH-like_DNA-bd_sf"/>
</dbReference>
<dbReference type="CDD" id="cd06171">
    <property type="entry name" value="Sigma70_r4"/>
    <property type="match status" value="1"/>
</dbReference>
<dbReference type="Gene3D" id="1.10.1740.10">
    <property type="match status" value="1"/>
</dbReference>
<dbReference type="GO" id="GO:0003677">
    <property type="term" value="F:DNA binding"/>
    <property type="evidence" value="ECO:0007669"/>
    <property type="project" value="UniProtKB-KW"/>
</dbReference>
<comment type="caution">
    <text evidence="9">The sequence shown here is derived from an EMBL/GenBank/DDBJ whole genome shotgun (WGS) entry which is preliminary data.</text>
</comment>
<name>A0A1J5S018_9ZZZZ</name>
<dbReference type="InterPro" id="IPR014284">
    <property type="entry name" value="RNA_pol_sigma-70_dom"/>
</dbReference>
<dbReference type="PANTHER" id="PTHR43133:SF51">
    <property type="entry name" value="RNA POLYMERASE SIGMA FACTOR"/>
    <property type="match status" value="1"/>
</dbReference>
<feature type="region of interest" description="Disordered" evidence="6">
    <location>
        <begin position="93"/>
        <end position="114"/>
    </location>
</feature>
<dbReference type="PROSITE" id="PS01063">
    <property type="entry name" value="SIGMA70_ECF"/>
    <property type="match status" value="1"/>
</dbReference>
<dbReference type="NCBIfam" id="TIGR02937">
    <property type="entry name" value="sigma70-ECF"/>
    <property type="match status" value="1"/>
</dbReference>
<keyword evidence="3" id="KW-0731">Sigma factor</keyword>
<gene>
    <name evidence="9" type="primary">rpoE_14</name>
    <name evidence="9" type="ORF">GALL_164360</name>
</gene>
<keyword evidence="5" id="KW-0804">Transcription</keyword>
<organism evidence="9">
    <name type="scientific">mine drainage metagenome</name>
    <dbReference type="NCBI Taxonomy" id="410659"/>
    <lineage>
        <taxon>unclassified sequences</taxon>
        <taxon>metagenomes</taxon>
        <taxon>ecological metagenomes</taxon>
    </lineage>
</organism>
<dbReference type="InterPro" id="IPR013249">
    <property type="entry name" value="RNA_pol_sigma70_r4_t2"/>
</dbReference>
<feature type="domain" description="RNA polymerase sigma-70 region 2" evidence="7">
    <location>
        <begin position="24"/>
        <end position="91"/>
    </location>
</feature>
<sequence length="180" mass="20243">MSSPDSELIARVVLWDDRDAFGKLVLRHQSAVRRFLRHLTGGDHATADDLTQETFVRAYRNLARHRGESSFATWLLGIAHNLHRNARRKAAQFVASPDERLDDETTPSSARSSDLRHDLDAALQSLSADEQTAIHLFYQQGLSHPEIAEVVGWPLGTVKTHLARGKEKLRHLLAAWNPLT</sequence>